<feature type="region of interest" description="Disordered" evidence="1">
    <location>
        <begin position="1"/>
        <end position="27"/>
    </location>
</feature>
<keyword evidence="4" id="KW-1185">Reference proteome</keyword>
<name>A0A9D5A0Y5_PEA</name>
<dbReference type="Proteomes" id="UP001058974">
    <property type="component" value="Chromosome 7"/>
</dbReference>
<evidence type="ECO:0000259" key="2">
    <source>
        <dbReference type="Pfam" id="PF04937"/>
    </source>
</evidence>
<gene>
    <name evidence="3" type="ORF">KIW84_075347</name>
</gene>
<accession>A0A9D5A0Y5</accession>
<evidence type="ECO:0000313" key="4">
    <source>
        <dbReference type="Proteomes" id="UP001058974"/>
    </source>
</evidence>
<feature type="compositionally biased region" description="Polar residues" evidence="1">
    <location>
        <begin position="1"/>
        <end position="14"/>
    </location>
</feature>
<feature type="domain" description="DUF659" evidence="2">
    <location>
        <begin position="207"/>
        <end position="261"/>
    </location>
</feature>
<dbReference type="Gramene" id="Psat07G0534700-T1">
    <property type="protein sequence ID" value="KAI5389993.1"/>
    <property type="gene ID" value="KIW84_075347"/>
</dbReference>
<dbReference type="InterPro" id="IPR007021">
    <property type="entry name" value="DUF659"/>
</dbReference>
<dbReference type="EMBL" id="JAMSHJ010000007">
    <property type="protein sequence ID" value="KAI5389993.1"/>
    <property type="molecule type" value="Genomic_DNA"/>
</dbReference>
<dbReference type="Pfam" id="PF04937">
    <property type="entry name" value="DUF659"/>
    <property type="match status" value="1"/>
</dbReference>
<proteinExistence type="predicted"/>
<dbReference type="AlphaFoldDB" id="A0A9D5A0Y5"/>
<dbReference type="PANTHER" id="PTHR32166:SF122">
    <property type="entry name" value="OS09G0499600 PROTEIN"/>
    <property type="match status" value="1"/>
</dbReference>
<sequence>MASNKQNVSSTVESGASAPTPPAKNSCEMKTDPTWKYCVLLDPISRRVKCKFCEGEVIGGVYHLQHHLAGTRNNVKPYLAVPDDVKSKILDKIYKLQTKLLQKSQEISIEGGSVVANDDLEVVGCSSGKRKSQMEITPKDMFKRGITSTLKQTTINGNYKQNLRDEACKDIAFFFYNNSIPFNVARSEEFQKMFESAIKHGIGFKPPSYHEIRVKYLDYYYGQISKDLEGHRAVWRKLGCTIMRVGWTDRRRRTILNFLMINDIVEEVGEENVIQVVTDNAANYKVAGELLMEKRNTYNPLWKIIDERWDKQLHRPLHVAGLYLNPILCYASGFTIDNEVTNGLYECLARMVEDPEQRGMIDLQLEDFKGKVGSFGSEFSTFALQTKTPTQCGILMEAVILNCNGEEWIENVEDNEDDKDITLVVGEDASGIGNDLDVPSIIEDDAFELEENEEEEDPYDYHDMRIHNILDD</sequence>
<dbReference type="InterPro" id="IPR012337">
    <property type="entry name" value="RNaseH-like_sf"/>
</dbReference>
<evidence type="ECO:0000313" key="3">
    <source>
        <dbReference type="EMBL" id="KAI5389993.1"/>
    </source>
</evidence>
<dbReference type="SUPFAM" id="SSF53098">
    <property type="entry name" value="Ribonuclease H-like"/>
    <property type="match status" value="1"/>
</dbReference>
<organism evidence="3 4">
    <name type="scientific">Pisum sativum</name>
    <name type="common">Garden pea</name>
    <name type="synonym">Lathyrus oleraceus</name>
    <dbReference type="NCBI Taxonomy" id="3888"/>
    <lineage>
        <taxon>Eukaryota</taxon>
        <taxon>Viridiplantae</taxon>
        <taxon>Streptophyta</taxon>
        <taxon>Embryophyta</taxon>
        <taxon>Tracheophyta</taxon>
        <taxon>Spermatophyta</taxon>
        <taxon>Magnoliopsida</taxon>
        <taxon>eudicotyledons</taxon>
        <taxon>Gunneridae</taxon>
        <taxon>Pentapetalae</taxon>
        <taxon>rosids</taxon>
        <taxon>fabids</taxon>
        <taxon>Fabales</taxon>
        <taxon>Fabaceae</taxon>
        <taxon>Papilionoideae</taxon>
        <taxon>50 kb inversion clade</taxon>
        <taxon>NPAAA clade</taxon>
        <taxon>Hologalegina</taxon>
        <taxon>IRL clade</taxon>
        <taxon>Fabeae</taxon>
        <taxon>Lathyrus</taxon>
    </lineage>
</organism>
<protein>
    <recommendedName>
        <fullName evidence="2">DUF659 domain-containing protein</fullName>
    </recommendedName>
</protein>
<comment type="caution">
    <text evidence="3">The sequence shown here is derived from an EMBL/GenBank/DDBJ whole genome shotgun (WGS) entry which is preliminary data.</text>
</comment>
<dbReference type="PANTHER" id="PTHR32166">
    <property type="entry name" value="OSJNBA0013A04.12 PROTEIN"/>
    <property type="match status" value="1"/>
</dbReference>
<reference evidence="3 4" key="1">
    <citation type="journal article" date="2022" name="Nat. Genet.">
        <title>Improved pea reference genome and pan-genome highlight genomic features and evolutionary characteristics.</title>
        <authorList>
            <person name="Yang T."/>
            <person name="Liu R."/>
            <person name="Luo Y."/>
            <person name="Hu S."/>
            <person name="Wang D."/>
            <person name="Wang C."/>
            <person name="Pandey M.K."/>
            <person name="Ge S."/>
            <person name="Xu Q."/>
            <person name="Li N."/>
            <person name="Li G."/>
            <person name="Huang Y."/>
            <person name="Saxena R.K."/>
            <person name="Ji Y."/>
            <person name="Li M."/>
            <person name="Yan X."/>
            <person name="He Y."/>
            <person name="Liu Y."/>
            <person name="Wang X."/>
            <person name="Xiang C."/>
            <person name="Varshney R.K."/>
            <person name="Ding H."/>
            <person name="Gao S."/>
            <person name="Zong X."/>
        </authorList>
    </citation>
    <scope>NUCLEOTIDE SEQUENCE [LARGE SCALE GENOMIC DNA]</scope>
    <source>
        <strain evidence="3 4">cv. Zhongwan 6</strain>
    </source>
</reference>
<evidence type="ECO:0000256" key="1">
    <source>
        <dbReference type="SAM" id="MobiDB-lite"/>
    </source>
</evidence>